<organism evidence="10 11">
    <name type="scientific">Chitinophaga agrisoli</name>
    <dbReference type="NCBI Taxonomy" id="2607653"/>
    <lineage>
        <taxon>Bacteria</taxon>
        <taxon>Pseudomonadati</taxon>
        <taxon>Bacteroidota</taxon>
        <taxon>Chitinophagia</taxon>
        <taxon>Chitinophagales</taxon>
        <taxon>Chitinophagaceae</taxon>
        <taxon>Chitinophaga</taxon>
    </lineage>
</organism>
<comment type="subcellular location">
    <subcellularLocation>
        <location evidence="8">Cell membrane</location>
    </subcellularLocation>
</comment>
<dbReference type="PANTHER" id="PTHR42755">
    <property type="entry name" value="3-DEOXY-MANNO-OCTULOSONATE CYTIDYLYLTRANSFERASE"/>
    <property type="match status" value="1"/>
</dbReference>
<sequence>MATFIYDLGIGLYRAGLGIAAATGNPKARLWLNGRKDWAARLKTALAKDGNRPLVWVHAASLGEFEQGRPVLEAFRQQYPQCRLLLSFFSPSGYEVRKDYKGVDYVCYLPLDTRHNARVFLDIVQPSLALFIKYEYWRHFMTSLYKRKIPALLISGIFREDQAFFKWYGGLYRRLLRQLTHIFVQNAASRELLHKIGIEHVTVNGDTRFDRVWALQQEAAELPLVKQFAGNKRLIVAGSTWDSDESALAAWWAGHYEPDRRLVIAPHEIGEAHIKKLLGRFPGALRYSELADARVPHLESDFPVDIEHPGQVLIIDNIGMLSSLYRYACISYIGGGFDRNGIHNVLEPATWGKPVVFGPVYDQYAEAVDLVALGGAFTVPNDAALAQQMEELLLNDEACTQTGYVASQYVAANKGATGKVMAFIQEKRFLTRE</sequence>
<evidence type="ECO:0000256" key="6">
    <source>
        <dbReference type="ARBA" id="ARBA00049183"/>
    </source>
</evidence>
<evidence type="ECO:0000256" key="4">
    <source>
        <dbReference type="ARBA" id="ARBA00022679"/>
    </source>
</evidence>
<comment type="catalytic activity">
    <reaction evidence="6 8">
        <text>lipid IVA (E. coli) + CMP-3-deoxy-beta-D-manno-octulosonate = alpha-Kdo-(2-&gt;6)-lipid IVA (E. coli) + CMP + H(+)</text>
        <dbReference type="Rhea" id="RHEA:28066"/>
        <dbReference type="ChEBI" id="CHEBI:15378"/>
        <dbReference type="ChEBI" id="CHEBI:58603"/>
        <dbReference type="ChEBI" id="CHEBI:60364"/>
        <dbReference type="ChEBI" id="CHEBI:60377"/>
        <dbReference type="ChEBI" id="CHEBI:85987"/>
        <dbReference type="EC" id="2.4.99.12"/>
    </reaction>
</comment>
<comment type="similarity">
    <text evidence="8">Belongs to the glycosyltransferase group 1 family.</text>
</comment>
<keyword evidence="8" id="KW-1003">Cell membrane</keyword>
<reference evidence="10 11" key="2">
    <citation type="submission" date="2019-09" db="EMBL/GenBank/DDBJ databases">
        <authorList>
            <person name="Jin C."/>
        </authorList>
    </citation>
    <scope>NUCLEOTIDE SEQUENCE [LARGE SCALE GENOMIC DNA]</scope>
    <source>
        <strain evidence="10 11">BN140078</strain>
    </source>
</reference>
<dbReference type="InterPro" id="IPR007507">
    <property type="entry name" value="Glycos_transf_N"/>
</dbReference>
<dbReference type="EMBL" id="VUOC01000003">
    <property type="protein sequence ID" value="KAA2242001.1"/>
    <property type="molecule type" value="Genomic_DNA"/>
</dbReference>
<protein>
    <recommendedName>
        <fullName evidence="3 8">3-deoxy-D-manno-octulosonic acid transferase</fullName>
        <shortName evidence="8">Kdo transferase</shortName>
        <ecNumber evidence="2 8">2.4.99.12</ecNumber>
    </recommendedName>
    <alternativeName>
        <fullName evidence="5 8">Lipid IV(A) 3-deoxy-D-manno-octulosonic acid transferase</fullName>
    </alternativeName>
</protein>
<comment type="function">
    <text evidence="8">Involved in lipopolysaccharide (LPS) biosynthesis. Catalyzes the transfer of 3-deoxy-D-manno-octulosonate (Kdo) residue(s) from CMP-Kdo to lipid IV(A), the tetraacyldisaccharide-1,4'-bisphosphate precursor of lipid A.</text>
</comment>
<gene>
    <name evidence="10" type="ORF">F0L74_16225</name>
</gene>
<reference evidence="10 11" key="1">
    <citation type="submission" date="2019-09" db="EMBL/GenBank/DDBJ databases">
        <title>Chitinophaga ginsengihumi sp. nov., isolated from soil of ginseng rhizosphere.</title>
        <authorList>
            <person name="Lee J."/>
        </authorList>
    </citation>
    <scope>NUCLEOTIDE SEQUENCE [LARGE SCALE GENOMIC DNA]</scope>
    <source>
        <strain evidence="10 11">BN140078</strain>
    </source>
</reference>
<evidence type="ECO:0000256" key="5">
    <source>
        <dbReference type="ARBA" id="ARBA00031445"/>
    </source>
</evidence>
<dbReference type="Proteomes" id="UP000324611">
    <property type="component" value="Unassembled WGS sequence"/>
</dbReference>
<evidence type="ECO:0000256" key="8">
    <source>
        <dbReference type="RuleBase" id="RU365103"/>
    </source>
</evidence>
<dbReference type="InterPro" id="IPR038107">
    <property type="entry name" value="Glycos_transf_N_sf"/>
</dbReference>
<evidence type="ECO:0000256" key="2">
    <source>
        <dbReference type="ARBA" id="ARBA00012621"/>
    </source>
</evidence>
<comment type="caution">
    <text evidence="10">The sequence shown here is derived from an EMBL/GenBank/DDBJ whole genome shotgun (WGS) entry which is preliminary data.</text>
</comment>
<dbReference type="UniPathway" id="UPA00958"/>
<dbReference type="EC" id="2.4.99.12" evidence="2 8"/>
<keyword evidence="11" id="KW-1185">Reference proteome</keyword>
<evidence type="ECO:0000313" key="10">
    <source>
        <dbReference type="EMBL" id="KAA2242001.1"/>
    </source>
</evidence>
<comment type="pathway">
    <text evidence="1 8">Bacterial outer membrane biogenesis; LPS core biosynthesis.</text>
</comment>
<dbReference type="AlphaFoldDB" id="A0A5B2VS02"/>
<keyword evidence="8" id="KW-0472">Membrane</keyword>
<evidence type="ECO:0000256" key="1">
    <source>
        <dbReference type="ARBA" id="ARBA00004713"/>
    </source>
</evidence>
<evidence type="ECO:0000259" key="9">
    <source>
        <dbReference type="Pfam" id="PF04413"/>
    </source>
</evidence>
<dbReference type="PANTHER" id="PTHR42755:SF1">
    <property type="entry name" value="3-DEOXY-D-MANNO-OCTULOSONIC ACID TRANSFERASE, MITOCHONDRIAL-RELATED"/>
    <property type="match status" value="1"/>
</dbReference>
<evidence type="ECO:0000256" key="7">
    <source>
        <dbReference type="PIRSR" id="PIRSR639901-1"/>
    </source>
</evidence>
<accession>A0A5B2VS02</accession>
<feature type="domain" description="3-deoxy-D-manno-octulosonic-acid transferase N-terminal" evidence="9">
    <location>
        <begin position="37"/>
        <end position="210"/>
    </location>
</feature>
<evidence type="ECO:0000256" key="3">
    <source>
        <dbReference type="ARBA" id="ARBA00019077"/>
    </source>
</evidence>
<dbReference type="GO" id="GO:0043842">
    <property type="term" value="F:Kdo transferase activity"/>
    <property type="evidence" value="ECO:0007669"/>
    <property type="project" value="UniProtKB-EC"/>
</dbReference>
<dbReference type="GO" id="GO:0009244">
    <property type="term" value="P:lipopolysaccharide core region biosynthetic process"/>
    <property type="evidence" value="ECO:0007669"/>
    <property type="project" value="UniProtKB-UniRule"/>
</dbReference>
<keyword evidence="8" id="KW-0448">Lipopolysaccharide biosynthesis</keyword>
<dbReference type="GO" id="GO:0009245">
    <property type="term" value="P:lipid A biosynthetic process"/>
    <property type="evidence" value="ECO:0007669"/>
    <property type="project" value="TreeGrafter"/>
</dbReference>
<dbReference type="Pfam" id="PF04413">
    <property type="entry name" value="Glycos_transf_N"/>
    <property type="match status" value="1"/>
</dbReference>
<dbReference type="GO" id="GO:0005886">
    <property type="term" value="C:plasma membrane"/>
    <property type="evidence" value="ECO:0007669"/>
    <property type="project" value="UniProtKB-SubCell"/>
</dbReference>
<feature type="active site" description="Proton acceptor" evidence="7">
    <location>
        <position position="64"/>
    </location>
</feature>
<keyword evidence="4 8" id="KW-0808">Transferase</keyword>
<name>A0A5B2VS02_9BACT</name>
<dbReference type="Gene3D" id="3.40.50.2000">
    <property type="entry name" value="Glycogen Phosphorylase B"/>
    <property type="match status" value="1"/>
</dbReference>
<proteinExistence type="inferred from homology"/>
<dbReference type="InterPro" id="IPR039901">
    <property type="entry name" value="Kdotransferase"/>
</dbReference>
<evidence type="ECO:0000313" key="11">
    <source>
        <dbReference type="Proteomes" id="UP000324611"/>
    </source>
</evidence>
<dbReference type="Gene3D" id="3.40.50.11720">
    <property type="entry name" value="3-Deoxy-D-manno-octulosonic-acid transferase, N-terminal domain"/>
    <property type="match status" value="1"/>
</dbReference>